<evidence type="ECO:0000313" key="12">
    <source>
        <dbReference type="Proteomes" id="UP000321393"/>
    </source>
</evidence>
<dbReference type="OrthoDB" id="1681765at2759"/>
<comment type="similarity">
    <text evidence="3">Belongs to the HARBI1 family.</text>
</comment>
<keyword evidence="4" id="KW-0540">Nuclease</keyword>
<evidence type="ECO:0000256" key="1">
    <source>
        <dbReference type="ARBA" id="ARBA00001968"/>
    </source>
</evidence>
<gene>
    <name evidence="11" type="ORF">E6C27_scaffold1023G00220</name>
</gene>
<keyword evidence="7" id="KW-0539">Nucleus</keyword>
<reference evidence="11 12" key="1">
    <citation type="submission" date="2019-08" db="EMBL/GenBank/DDBJ databases">
        <title>Draft genome sequences of two oriental melons (Cucumis melo L. var makuwa).</title>
        <authorList>
            <person name="Kwon S.-Y."/>
        </authorList>
    </citation>
    <scope>NUCLEOTIDE SEQUENCE [LARGE SCALE GENOMIC DNA]</scope>
    <source>
        <strain evidence="12">cv. SW 3</strain>
        <tissue evidence="11">Leaf</tissue>
    </source>
</reference>
<dbReference type="EMBL" id="SSTE01001740">
    <property type="protein sequence ID" value="KAA0065306.1"/>
    <property type="molecule type" value="Genomic_DNA"/>
</dbReference>
<dbReference type="PANTHER" id="PTHR22930:SF293">
    <property type="entry name" value="PROTEIN ALP1-LIKE"/>
    <property type="match status" value="1"/>
</dbReference>
<feature type="domain" description="DDE Tnp4" evidence="9">
    <location>
        <begin position="98"/>
        <end position="258"/>
    </location>
</feature>
<dbReference type="Proteomes" id="UP000321393">
    <property type="component" value="Unassembled WGS sequence"/>
</dbReference>
<evidence type="ECO:0000259" key="9">
    <source>
        <dbReference type="Pfam" id="PF13359"/>
    </source>
</evidence>
<dbReference type="GO" id="GO:0005634">
    <property type="term" value="C:nucleus"/>
    <property type="evidence" value="ECO:0007669"/>
    <property type="project" value="UniProtKB-SubCell"/>
</dbReference>
<keyword evidence="5" id="KW-0479">Metal-binding</keyword>
<dbReference type="GO" id="GO:0016787">
    <property type="term" value="F:hydrolase activity"/>
    <property type="evidence" value="ECO:0007669"/>
    <property type="project" value="UniProtKB-KW"/>
</dbReference>
<accession>A0A5A7VG45</accession>
<evidence type="ECO:0000256" key="3">
    <source>
        <dbReference type="ARBA" id="ARBA00006958"/>
    </source>
</evidence>
<evidence type="ECO:0000313" key="11">
    <source>
        <dbReference type="EMBL" id="KAA0065306.1"/>
    </source>
</evidence>
<dbReference type="GO" id="GO:0004518">
    <property type="term" value="F:nuclease activity"/>
    <property type="evidence" value="ECO:0007669"/>
    <property type="project" value="UniProtKB-KW"/>
</dbReference>
<sequence length="547" mass="62821">MDRRCFTILCTMLRTKGGLEATQYVDVEEMIAIFLHIVAHDVKNRVTRRHFARSGETVSRHFNAVLRLHEILLKQPDPVTYSCSHEKWRWFQKCLGALDGTHIKVNVSMSDRPRYRSRKGDITTNVLGVCLQNGEFIFVMPGWEGSASDSRVLRDAVSRLTGLKVPKGYYYLCDAGYPNAEGFLAPYRGQRYHLTEWRGGNPPKCPKELFNMRHSFARNVIERAFGSLNCRWTILQGRSYYLVDIQCKIITACCLLHNLIHREMGSEATFKEPHLGEGDSSEMNIENINFVETTNVWTEWRDNLANQMFEDWNNMASKNSKATKHRWTTIEDEVLVECLLQLVEEGGWRADNGTFKLRYLKQYTAIAEMMGPACSEFGWNEERKATGGRCKTPVEIGSQTARDTEEDDMDINLEDFDIPNPHGLEPPSGEDMPSTPTSMAHDAGLCRPSKKRRPYSGDLMDTFRASMRETSKEIGKIAAWQREKMEIESSLHKRLYTELQTIPGMDVDDCLIVAESLLPDPTMLHAFLDYPAEWKYRKCMRILGRQP</sequence>
<proteinExistence type="inferred from homology"/>
<dbReference type="Pfam" id="PF13359">
    <property type="entry name" value="DDE_Tnp_4"/>
    <property type="match status" value="1"/>
</dbReference>
<evidence type="ECO:0000256" key="2">
    <source>
        <dbReference type="ARBA" id="ARBA00004123"/>
    </source>
</evidence>
<dbReference type="AlphaFoldDB" id="A0A5A7VG45"/>
<organism evidence="11 12">
    <name type="scientific">Cucumis melo var. makuwa</name>
    <name type="common">Oriental melon</name>
    <dbReference type="NCBI Taxonomy" id="1194695"/>
    <lineage>
        <taxon>Eukaryota</taxon>
        <taxon>Viridiplantae</taxon>
        <taxon>Streptophyta</taxon>
        <taxon>Embryophyta</taxon>
        <taxon>Tracheophyta</taxon>
        <taxon>Spermatophyta</taxon>
        <taxon>Magnoliopsida</taxon>
        <taxon>eudicotyledons</taxon>
        <taxon>Gunneridae</taxon>
        <taxon>Pentapetalae</taxon>
        <taxon>rosids</taxon>
        <taxon>fabids</taxon>
        <taxon>Cucurbitales</taxon>
        <taxon>Cucurbitaceae</taxon>
        <taxon>Benincaseae</taxon>
        <taxon>Cucumis</taxon>
    </lineage>
</organism>
<evidence type="ECO:0000256" key="6">
    <source>
        <dbReference type="ARBA" id="ARBA00022801"/>
    </source>
</evidence>
<evidence type="ECO:0000256" key="5">
    <source>
        <dbReference type="ARBA" id="ARBA00022723"/>
    </source>
</evidence>
<dbReference type="InterPro" id="IPR045249">
    <property type="entry name" value="HARBI1-like"/>
</dbReference>
<dbReference type="Pfam" id="PF26138">
    <property type="entry name" value="DUF8040"/>
    <property type="match status" value="1"/>
</dbReference>
<protein>
    <submittedName>
        <fullName evidence="11">Retrotransposon protein</fullName>
    </submittedName>
</protein>
<evidence type="ECO:0000256" key="7">
    <source>
        <dbReference type="ARBA" id="ARBA00023242"/>
    </source>
</evidence>
<feature type="domain" description="DUF8040" evidence="10">
    <location>
        <begin position="1"/>
        <end position="67"/>
    </location>
</feature>
<evidence type="ECO:0000256" key="8">
    <source>
        <dbReference type="SAM" id="MobiDB-lite"/>
    </source>
</evidence>
<feature type="region of interest" description="Disordered" evidence="8">
    <location>
        <begin position="420"/>
        <end position="447"/>
    </location>
</feature>
<keyword evidence="6" id="KW-0378">Hydrolase</keyword>
<dbReference type="InterPro" id="IPR058353">
    <property type="entry name" value="DUF8040"/>
</dbReference>
<evidence type="ECO:0000256" key="4">
    <source>
        <dbReference type="ARBA" id="ARBA00022722"/>
    </source>
</evidence>
<dbReference type="PANTHER" id="PTHR22930">
    <property type="match status" value="1"/>
</dbReference>
<comment type="subcellular location">
    <subcellularLocation>
        <location evidence="2">Nucleus</location>
    </subcellularLocation>
</comment>
<comment type="caution">
    <text evidence="11">The sequence shown here is derived from an EMBL/GenBank/DDBJ whole genome shotgun (WGS) entry which is preliminary data.</text>
</comment>
<comment type="cofactor">
    <cofactor evidence="1">
        <name>a divalent metal cation</name>
        <dbReference type="ChEBI" id="CHEBI:60240"/>
    </cofactor>
</comment>
<dbReference type="GO" id="GO:0046872">
    <property type="term" value="F:metal ion binding"/>
    <property type="evidence" value="ECO:0007669"/>
    <property type="project" value="UniProtKB-KW"/>
</dbReference>
<evidence type="ECO:0000259" key="10">
    <source>
        <dbReference type="Pfam" id="PF26138"/>
    </source>
</evidence>
<name>A0A5A7VG45_CUCMM</name>
<dbReference type="InterPro" id="IPR027806">
    <property type="entry name" value="HARBI1_dom"/>
</dbReference>